<dbReference type="AlphaFoldDB" id="A0A2T7C0G8"/>
<dbReference type="EMBL" id="CM009757">
    <property type="protein sequence ID" value="PUZ36854.1"/>
    <property type="molecule type" value="Genomic_DNA"/>
</dbReference>
<dbReference type="EMBL" id="CM009757">
    <property type="protein sequence ID" value="PUZ36861.1"/>
    <property type="molecule type" value="Genomic_DNA"/>
</dbReference>
<evidence type="ECO:0000313" key="2">
    <source>
        <dbReference type="EMBL" id="PUZ36849.1"/>
    </source>
</evidence>
<dbReference type="EMBL" id="CM009757">
    <property type="protein sequence ID" value="PUZ36850.1"/>
    <property type="molecule type" value="Genomic_DNA"/>
</dbReference>
<dbReference type="EMBL" id="CM009757">
    <property type="protein sequence ID" value="PUZ36860.1"/>
    <property type="molecule type" value="Genomic_DNA"/>
</dbReference>
<dbReference type="Gramene" id="PUZ36850">
    <property type="protein sequence ID" value="PUZ36850"/>
    <property type="gene ID" value="GQ55_9G070600"/>
</dbReference>
<dbReference type="Gramene" id="PUZ36856">
    <property type="protein sequence ID" value="PUZ36856"/>
    <property type="gene ID" value="GQ55_9G070600"/>
</dbReference>
<dbReference type="Gramene" id="PUZ36851">
    <property type="protein sequence ID" value="PUZ36851"/>
    <property type="gene ID" value="GQ55_9G070600"/>
</dbReference>
<dbReference type="Gramene" id="PUZ36861">
    <property type="protein sequence ID" value="PUZ36861"/>
    <property type="gene ID" value="GQ55_9G070600"/>
</dbReference>
<accession>A0A2T7C0G8</accession>
<dbReference type="Gramene" id="PUZ36852">
    <property type="protein sequence ID" value="PUZ36852"/>
    <property type="gene ID" value="GQ55_9G070600"/>
</dbReference>
<proteinExistence type="predicted"/>
<dbReference type="Gramene" id="PUZ36860">
    <property type="protein sequence ID" value="PUZ36860"/>
    <property type="gene ID" value="GQ55_9G070600"/>
</dbReference>
<dbReference type="EMBL" id="CM009757">
    <property type="protein sequence ID" value="PUZ36859.1"/>
    <property type="molecule type" value="Genomic_DNA"/>
</dbReference>
<dbReference type="EMBL" id="CM009757">
    <property type="protein sequence ID" value="PUZ36853.1"/>
    <property type="molecule type" value="Genomic_DNA"/>
</dbReference>
<gene>
    <name evidence="2" type="ORF">GQ55_9G070600</name>
</gene>
<dbReference type="EMBL" id="CM009757">
    <property type="protein sequence ID" value="PUZ36849.1"/>
    <property type="molecule type" value="Genomic_DNA"/>
</dbReference>
<dbReference type="Gramene" id="PUZ36853">
    <property type="protein sequence ID" value="PUZ36853"/>
    <property type="gene ID" value="GQ55_9G070600"/>
</dbReference>
<keyword evidence="1" id="KW-0812">Transmembrane</keyword>
<dbReference type="EMBL" id="CM009757">
    <property type="protein sequence ID" value="PUZ36856.1"/>
    <property type="molecule type" value="Genomic_DNA"/>
</dbReference>
<evidence type="ECO:0000256" key="1">
    <source>
        <dbReference type="SAM" id="Phobius"/>
    </source>
</evidence>
<dbReference type="EMBL" id="CM009757">
    <property type="protein sequence ID" value="PUZ36852.1"/>
    <property type="molecule type" value="Genomic_DNA"/>
</dbReference>
<feature type="transmembrane region" description="Helical" evidence="1">
    <location>
        <begin position="94"/>
        <end position="113"/>
    </location>
</feature>
<dbReference type="Gramene" id="PUZ36858">
    <property type="protein sequence ID" value="PUZ36858"/>
    <property type="gene ID" value="GQ55_9G070600"/>
</dbReference>
<dbReference type="Gramene" id="PUZ36857">
    <property type="protein sequence ID" value="PUZ36857"/>
    <property type="gene ID" value="GQ55_9G070600"/>
</dbReference>
<organism evidence="2 3">
    <name type="scientific">Panicum hallii var. hallii</name>
    <dbReference type="NCBI Taxonomy" id="1504633"/>
    <lineage>
        <taxon>Eukaryota</taxon>
        <taxon>Viridiplantae</taxon>
        <taxon>Streptophyta</taxon>
        <taxon>Embryophyta</taxon>
        <taxon>Tracheophyta</taxon>
        <taxon>Spermatophyta</taxon>
        <taxon>Magnoliopsida</taxon>
        <taxon>Liliopsida</taxon>
        <taxon>Poales</taxon>
        <taxon>Poaceae</taxon>
        <taxon>PACMAD clade</taxon>
        <taxon>Panicoideae</taxon>
        <taxon>Panicodae</taxon>
        <taxon>Paniceae</taxon>
        <taxon>Panicinae</taxon>
        <taxon>Panicum</taxon>
        <taxon>Panicum sect. Panicum</taxon>
    </lineage>
</organism>
<sequence length="158" mass="16275">MADLRWPALCPLVPPPPATSNVGGGSRIRALRAPCVRAARRSSAHGVAASTLASLSDDSRHGAAPAAMRPAMLSMAILDLILFCFSCLCPSQFIAPRFAMIFMVSIVAVGLGLKVGGGRRGAGQQLGSICRGLEYLQLPCPPPAPSCSLLLAPSTSHG</sequence>
<evidence type="ECO:0000313" key="3">
    <source>
        <dbReference type="Proteomes" id="UP000244336"/>
    </source>
</evidence>
<dbReference type="Gramene" id="PUZ36854">
    <property type="protein sequence ID" value="PUZ36854"/>
    <property type="gene ID" value="GQ55_9G070600"/>
</dbReference>
<keyword evidence="1" id="KW-0472">Membrane</keyword>
<dbReference type="EMBL" id="CM009757">
    <property type="protein sequence ID" value="PUZ36851.1"/>
    <property type="molecule type" value="Genomic_DNA"/>
</dbReference>
<dbReference type="Gramene" id="PUZ36859">
    <property type="protein sequence ID" value="PUZ36859"/>
    <property type="gene ID" value="GQ55_9G070600"/>
</dbReference>
<feature type="transmembrane region" description="Helical" evidence="1">
    <location>
        <begin position="70"/>
        <end position="88"/>
    </location>
</feature>
<dbReference type="Proteomes" id="UP000244336">
    <property type="component" value="Chromosome 9"/>
</dbReference>
<protein>
    <submittedName>
        <fullName evidence="2">Uncharacterized protein</fullName>
    </submittedName>
</protein>
<keyword evidence="1" id="KW-1133">Transmembrane helix</keyword>
<reference evidence="2 3" key="1">
    <citation type="submission" date="2018-04" db="EMBL/GenBank/DDBJ databases">
        <title>WGS assembly of Panicum hallii var. hallii HAL2.</title>
        <authorList>
            <person name="Lovell J."/>
            <person name="Jenkins J."/>
            <person name="Lowry D."/>
            <person name="Mamidi S."/>
            <person name="Sreedasyam A."/>
            <person name="Weng X."/>
            <person name="Barry K."/>
            <person name="Bonette J."/>
            <person name="Campitelli B."/>
            <person name="Daum C."/>
            <person name="Gordon S."/>
            <person name="Gould B."/>
            <person name="Lipzen A."/>
            <person name="MacQueen A."/>
            <person name="Palacio-Mejia J."/>
            <person name="Plott C."/>
            <person name="Shakirov E."/>
            <person name="Shu S."/>
            <person name="Yoshinaga Y."/>
            <person name="Zane M."/>
            <person name="Rokhsar D."/>
            <person name="Grimwood J."/>
            <person name="Schmutz J."/>
            <person name="Juenger T."/>
        </authorList>
    </citation>
    <scope>NUCLEOTIDE SEQUENCE [LARGE SCALE GENOMIC DNA]</scope>
    <source>
        <strain evidence="3">cv. HAL2</strain>
        <strain evidence="2">HAL2</strain>
    </source>
</reference>
<dbReference type="Gramene" id="PUZ36849">
    <property type="protein sequence ID" value="PUZ36849"/>
    <property type="gene ID" value="GQ55_9G070600"/>
</dbReference>
<dbReference type="EMBL" id="CM009757">
    <property type="protein sequence ID" value="PUZ36855.1"/>
    <property type="molecule type" value="Genomic_DNA"/>
</dbReference>
<dbReference type="Gramene" id="PUZ36855">
    <property type="protein sequence ID" value="PUZ36855"/>
    <property type="gene ID" value="GQ55_9G070600"/>
</dbReference>
<name>A0A2T7C0G8_9POAL</name>
<keyword evidence="3" id="KW-1185">Reference proteome</keyword>
<dbReference type="EMBL" id="CM009757">
    <property type="protein sequence ID" value="PUZ36857.1"/>
    <property type="molecule type" value="Genomic_DNA"/>
</dbReference>
<dbReference type="EMBL" id="CM009757">
    <property type="protein sequence ID" value="PUZ36858.1"/>
    <property type="molecule type" value="Genomic_DNA"/>
</dbReference>